<evidence type="ECO:0000313" key="1">
    <source>
        <dbReference type="EMBL" id="EEF13518.1"/>
    </source>
</evidence>
<evidence type="ECO:0000313" key="2">
    <source>
        <dbReference type="Proteomes" id="UP000003082"/>
    </source>
</evidence>
<dbReference type="EMBL" id="ACFU01000019">
    <property type="protein sequence ID" value="EEF13518.1"/>
    <property type="molecule type" value="Genomic_DNA"/>
</dbReference>
<organism evidence="1 2">
    <name type="scientific">Campylobacter rectus RM3267</name>
    <dbReference type="NCBI Taxonomy" id="553218"/>
    <lineage>
        <taxon>Bacteria</taxon>
        <taxon>Pseudomonadati</taxon>
        <taxon>Campylobacterota</taxon>
        <taxon>Epsilonproteobacteria</taxon>
        <taxon>Campylobacterales</taxon>
        <taxon>Campylobacteraceae</taxon>
        <taxon>Campylobacter</taxon>
    </lineage>
</organism>
<gene>
    <name evidence="1" type="ORF">CAMRE0001_2002</name>
</gene>
<dbReference type="AlphaFoldDB" id="B9D3C6"/>
<proteinExistence type="predicted"/>
<protein>
    <submittedName>
        <fullName evidence="1">Uncharacterized protein</fullName>
    </submittedName>
</protein>
<sequence>MDPVLLVAQSRRKRLRSEKTRPTLRTKFGFFGRKLSATTLCLLNLTQICD</sequence>
<name>B9D3C6_CAMRE</name>
<accession>B9D3C6</accession>
<keyword evidence="2" id="KW-1185">Reference proteome</keyword>
<reference evidence="1 2" key="1">
    <citation type="submission" date="2008-08" db="EMBL/GenBank/DDBJ databases">
        <authorList>
            <person name="Madupu R."/>
            <person name="Durkin A.S."/>
            <person name="Torralba M."/>
            <person name="Methe B."/>
            <person name="Sutton G.G."/>
            <person name="Strausberg R.L."/>
            <person name="Nelson K.E."/>
        </authorList>
    </citation>
    <scope>NUCLEOTIDE SEQUENCE [LARGE SCALE GENOMIC DNA]</scope>
    <source>
        <strain evidence="1 2">RM3267</strain>
    </source>
</reference>
<dbReference type="Proteomes" id="UP000003082">
    <property type="component" value="Unassembled WGS sequence"/>
</dbReference>
<comment type="caution">
    <text evidence="1">The sequence shown here is derived from an EMBL/GenBank/DDBJ whole genome shotgun (WGS) entry which is preliminary data.</text>
</comment>